<dbReference type="SUPFAM" id="SSF52833">
    <property type="entry name" value="Thioredoxin-like"/>
    <property type="match status" value="1"/>
</dbReference>
<evidence type="ECO:0008006" key="3">
    <source>
        <dbReference type="Google" id="ProtNLM"/>
    </source>
</evidence>
<reference evidence="2" key="1">
    <citation type="submission" date="2016-07" db="EMBL/GenBank/DDBJ databases">
        <authorList>
            <person name="Florea S."/>
            <person name="Webb J.S."/>
            <person name="Jaromczyk J."/>
            <person name="Schardl C.L."/>
        </authorList>
    </citation>
    <scope>NUCLEOTIDE SEQUENCE [LARGE SCALE GENOMIC DNA]</scope>
    <source>
        <strain evidence="2">KCTC 42131</strain>
    </source>
</reference>
<evidence type="ECO:0000313" key="2">
    <source>
        <dbReference type="Proteomes" id="UP000175669"/>
    </source>
</evidence>
<dbReference type="RefSeq" id="WP_070118699.1">
    <property type="nucleotide sequence ID" value="NZ_MASR01000002.1"/>
</dbReference>
<sequence length="84" mass="9290">MAEQLMFYTTAGCHLCEQAEAILRRVAAEQPALRWIPVDISDDPALVDAYGLRIPVIKVADRAQDLGWPFDEATVKAYLSQAQG</sequence>
<dbReference type="InterPro" id="IPR008554">
    <property type="entry name" value="Glutaredoxin-like"/>
</dbReference>
<dbReference type="OrthoDB" id="8537427at2"/>
<proteinExistence type="predicted"/>
<dbReference type="Gene3D" id="3.40.30.10">
    <property type="entry name" value="Glutaredoxin"/>
    <property type="match status" value="1"/>
</dbReference>
<evidence type="ECO:0000313" key="1">
    <source>
        <dbReference type="EMBL" id="OFE11449.1"/>
    </source>
</evidence>
<dbReference type="Proteomes" id="UP000175669">
    <property type="component" value="Unassembled WGS sequence"/>
</dbReference>
<organism evidence="1 2">
    <name type="scientific">Pseudohongiella acticola</name>
    <dbReference type="NCBI Taxonomy" id="1524254"/>
    <lineage>
        <taxon>Bacteria</taxon>
        <taxon>Pseudomonadati</taxon>
        <taxon>Pseudomonadota</taxon>
        <taxon>Gammaproteobacteria</taxon>
        <taxon>Pseudomonadales</taxon>
        <taxon>Pseudohongiellaceae</taxon>
        <taxon>Pseudohongiella</taxon>
    </lineage>
</organism>
<comment type="caution">
    <text evidence="1">The sequence shown here is derived from an EMBL/GenBank/DDBJ whole genome shotgun (WGS) entry which is preliminary data.</text>
</comment>
<gene>
    <name evidence="1" type="ORF">PHACT_12930</name>
</gene>
<dbReference type="EMBL" id="MASR01000002">
    <property type="protein sequence ID" value="OFE11449.1"/>
    <property type="molecule type" value="Genomic_DNA"/>
</dbReference>
<dbReference type="InterPro" id="IPR036249">
    <property type="entry name" value="Thioredoxin-like_sf"/>
</dbReference>
<dbReference type="STRING" id="1524254.PHACT_12930"/>
<keyword evidence="2" id="KW-1185">Reference proteome</keyword>
<protein>
    <recommendedName>
        <fullName evidence="3">Glutaredoxin</fullName>
    </recommendedName>
</protein>
<dbReference type="Pfam" id="PF05768">
    <property type="entry name" value="Glrx-like"/>
    <property type="match status" value="1"/>
</dbReference>
<dbReference type="AlphaFoldDB" id="A0A1E8CGG6"/>
<name>A0A1E8CGG6_9GAMM</name>
<accession>A0A1E8CGG6</accession>